<organism evidence="1 2">
    <name type="scientific">Rheinheimera lutimaris</name>
    <dbReference type="NCBI Taxonomy" id="2740584"/>
    <lineage>
        <taxon>Bacteria</taxon>
        <taxon>Pseudomonadati</taxon>
        <taxon>Pseudomonadota</taxon>
        <taxon>Gammaproteobacteria</taxon>
        <taxon>Chromatiales</taxon>
        <taxon>Chromatiaceae</taxon>
        <taxon>Rheinheimera</taxon>
    </lineage>
</organism>
<name>A0A7Y5EHP8_9GAMM</name>
<dbReference type="EMBL" id="JABSOD010000007">
    <property type="protein sequence ID" value="NRQ42705.1"/>
    <property type="molecule type" value="Genomic_DNA"/>
</dbReference>
<sequence length="58" mass="6702">MLLPLKVRCDSITRWQLSYNALFDRQHSHKLLLSWQLPPDKANAVLSVTSPLYPVLLN</sequence>
<keyword evidence="2" id="KW-1185">Reference proteome</keyword>
<proteinExistence type="predicted"/>
<evidence type="ECO:0000313" key="1">
    <source>
        <dbReference type="EMBL" id="NRQ42705.1"/>
    </source>
</evidence>
<evidence type="ECO:0000313" key="2">
    <source>
        <dbReference type="Proteomes" id="UP000523161"/>
    </source>
</evidence>
<dbReference type="Proteomes" id="UP000523161">
    <property type="component" value="Unassembled WGS sequence"/>
</dbReference>
<dbReference type="RefSeq" id="WP_173500951.1">
    <property type="nucleotide sequence ID" value="NZ_JABSOD010000007.1"/>
</dbReference>
<protein>
    <submittedName>
        <fullName evidence="1">Uncharacterized protein</fullName>
    </submittedName>
</protein>
<reference evidence="1 2" key="1">
    <citation type="submission" date="2020-06" db="EMBL/GenBank/DDBJ databases">
        <title>Rheinheimera sp. nov., a marine bacterium isolated from coastal.</title>
        <authorList>
            <person name="Yu Q."/>
            <person name="Qi Y."/>
            <person name="Pu J."/>
        </authorList>
    </citation>
    <scope>NUCLEOTIDE SEQUENCE [LARGE SCALE GENOMIC DNA]</scope>
    <source>
        <strain evidence="1 2">YQF-2</strain>
    </source>
</reference>
<dbReference type="AlphaFoldDB" id="A0A7Y5EHP8"/>
<comment type="caution">
    <text evidence="1">The sequence shown here is derived from an EMBL/GenBank/DDBJ whole genome shotgun (WGS) entry which is preliminary data.</text>
</comment>
<gene>
    <name evidence="1" type="ORF">HRH59_09010</name>
</gene>
<accession>A0A7Y5EHP8</accession>